<comment type="similarity">
    <text evidence="2 15">Belongs to the phenylalanyl-tRNA synthetase beta subunit family. Type 1 subfamily.</text>
</comment>
<keyword evidence="10 15" id="KW-0460">Magnesium</keyword>
<dbReference type="Gene3D" id="3.30.70.380">
    <property type="entry name" value="Ferrodoxin-fold anticodon-binding domain"/>
    <property type="match status" value="1"/>
</dbReference>
<dbReference type="Gene3D" id="3.50.40.10">
    <property type="entry name" value="Phenylalanyl-trna Synthetase, Chain B, domain 3"/>
    <property type="match status" value="1"/>
</dbReference>
<dbReference type="PANTHER" id="PTHR10947:SF0">
    <property type="entry name" value="PHENYLALANINE--TRNA LIGASE BETA SUBUNIT"/>
    <property type="match status" value="1"/>
</dbReference>
<comment type="cofactor">
    <cofactor evidence="15">
        <name>Mg(2+)</name>
        <dbReference type="ChEBI" id="CHEBI:18420"/>
    </cofactor>
    <text evidence="15">Binds 2 magnesium ions per tetramer.</text>
</comment>
<dbReference type="InterPro" id="IPR004532">
    <property type="entry name" value="Phe-tRNA-ligase_IIc_bsu_bact"/>
</dbReference>
<evidence type="ECO:0000256" key="1">
    <source>
        <dbReference type="ARBA" id="ARBA00004496"/>
    </source>
</evidence>
<keyword evidence="12 15" id="KW-0648">Protein biosynthesis</keyword>
<dbReference type="InterPro" id="IPR020825">
    <property type="entry name" value="Phe-tRNA_synthase-like_B3/B4"/>
</dbReference>
<dbReference type="InterPro" id="IPR041616">
    <property type="entry name" value="PheRS_beta_core"/>
</dbReference>
<accession>A0ABY5Y160</accession>
<dbReference type="InterPro" id="IPR005147">
    <property type="entry name" value="tRNA_synthase_B5-dom"/>
</dbReference>
<evidence type="ECO:0000256" key="10">
    <source>
        <dbReference type="ARBA" id="ARBA00022842"/>
    </source>
</evidence>
<keyword evidence="6 15" id="KW-0436">Ligase</keyword>
<dbReference type="InterPro" id="IPR045060">
    <property type="entry name" value="Phe-tRNA-ligase_IIc_bsu"/>
</dbReference>
<dbReference type="InterPro" id="IPR036690">
    <property type="entry name" value="Fdx_antiC-bd_sf"/>
</dbReference>
<dbReference type="InterPro" id="IPR045864">
    <property type="entry name" value="aa-tRNA-synth_II/BPL/LPL"/>
</dbReference>
<keyword evidence="8 15" id="KW-0547">Nucleotide-binding</keyword>
<feature type="binding site" evidence="15">
    <location>
        <position position="471"/>
    </location>
    <ligand>
        <name>Mg(2+)</name>
        <dbReference type="ChEBI" id="CHEBI:18420"/>
        <note>shared with alpha subunit</note>
    </ligand>
</feature>
<evidence type="ECO:0000256" key="4">
    <source>
        <dbReference type="ARBA" id="ARBA00022490"/>
    </source>
</evidence>
<dbReference type="HAMAP" id="MF_00283">
    <property type="entry name" value="Phe_tRNA_synth_beta1"/>
    <property type="match status" value="1"/>
</dbReference>
<evidence type="ECO:0000256" key="5">
    <source>
        <dbReference type="ARBA" id="ARBA00022555"/>
    </source>
</evidence>
<dbReference type="Pfam" id="PF03484">
    <property type="entry name" value="B5"/>
    <property type="match status" value="1"/>
</dbReference>
<gene>
    <name evidence="15" type="primary">pheT</name>
    <name evidence="19" type="ORF">JBF11_00260</name>
</gene>
<dbReference type="SUPFAM" id="SSF56037">
    <property type="entry name" value="PheT/TilS domain"/>
    <property type="match status" value="1"/>
</dbReference>
<evidence type="ECO:0000256" key="3">
    <source>
        <dbReference type="ARBA" id="ARBA00011209"/>
    </source>
</evidence>
<feature type="binding site" evidence="15">
    <location>
        <position position="462"/>
    </location>
    <ligand>
        <name>Mg(2+)</name>
        <dbReference type="ChEBI" id="CHEBI:18420"/>
        <note>shared with alpha subunit</note>
    </ligand>
</feature>
<comment type="subcellular location">
    <subcellularLocation>
        <location evidence="1 15">Cytoplasm</location>
    </subcellularLocation>
</comment>
<dbReference type="InterPro" id="IPR005146">
    <property type="entry name" value="B3/B4_tRNA-bd"/>
</dbReference>
<dbReference type="EC" id="6.1.1.20" evidence="15"/>
<evidence type="ECO:0000259" key="17">
    <source>
        <dbReference type="SMART" id="SM00874"/>
    </source>
</evidence>
<dbReference type="InterPro" id="IPR033714">
    <property type="entry name" value="tRNA_bind_bactPheRS"/>
</dbReference>
<evidence type="ECO:0000256" key="8">
    <source>
        <dbReference type="ARBA" id="ARBA00022741"/>
    </source>
</evidence>
<evidence type="ECO:0000313" key="19">
    <source>
        <dbReference type="EMBL" id="UWX05800.1"/>
    </source>
</evidence>
<evidence type="ECO:0000259" key="18">
    <source>
        <dbReference type="SMART" id="SM00896"/>
    </source>
</evidence>
<dbReference type="Gene3D" id="3.30.930.10">
    <property type="entry name" value="Bira Bifunctional Protein, Domain 2"/>
    <property type="match status" value="1"/>
</dbReference>
<dbReference type="SMART" id="SM00874">
    <property type="entry name" value="B5"/>
    <property type="match status" value="1"/>
</dbReference>
<keyword evidence="20" id="KW-1185">Reference proteome</keyword>
<dbReference type="PANTHER" id="PTHR10947">
    <property type="entry name" value="PHENYLALANYL-TRNA SYNTHETASE BETA CHAIN AND LEUCINE-RICH REPEAT-CONTAINING PROTEIN 47"/>
    <property type="match status" value="1"/>
</dbReference>
<dbReference type="SUPFAM" id="SSF54991">
    <property type="entry name" value="Anticodon-binding domain of PheRS"/>
    <property type="match status" value="1"/>
</dbReference>
<dbReference type="Pfam" id="PF01588">
    <property type="entry name" value="tRNA_bind"/>
    <property type="match status" value="1"/>
</dbReference>
<feature type="binding site" evidence="15">
    <location>
        <position position="468"/>
    </location>
    <ligand>
        <name>Mg(2+)</name>
        <dbReference type="ChEBI" id="CHEBI:18420"/>
        <note>shared with alpha subunit</note>
    </ligand>
</feature>
<keyword evidence="11" id="KW-0694">RNA-binding</keyword>
<dbReference type="CDD" id="cd00769">
    <property type="entry name" value="PheRS_beta_core"/>
    <property type="match status" value="1"/>
</dbReference>
<dbReference type="SMART" id="SM00873">
    <property type="entry name" value="B3_4"/>
    <property type="match status" value="1"/>
</dbReference>
<evidence type="ECO:0000256" key="15">
    <source>
        <dbReference type="HAMAP-Rule" id="MF_00283"/>
    </source>
</evidence>
<evidence type="ECO:0000256" key="9">
    <source>
        <dbReference type="ARBA" id="ARBA00022840"/>
    </source>
</evidence>
<dbReference type="GO" id="GO:0004826">
    <property type="term" value="F:phenylalanine-tRNA ligase activity"/>
    <property type="evidence" value="ECO:0007669"/>
    <property type="project" value="UniProtKB-EC"/>
</dbReference>
<evidence type="ECO:0000313" key="20">
    <source>
        <dbReference type="Proteomes" id="UP001058120"/>
    </source>
</evidence>
<evidence type="ECO:0000256" key="12">
    <source>
        <dbReference type="ARBA" id="ARBA00022917"/>
    </source>
</evidence>
<dbReference type="InterPro" id="IPR012340">
    <property type="entry name" value="NA-bd_OB-fold"/>
</dbReference>
<dbReference type="Gene3D" id="3.30.56.10">
    <property type="match status" value="2"/>
</dbReference>
<keyword evidence="4 15" id="KW-0963">Cytoplasm</keyword>
<keyword evidence="13 15" id="KW-0030">Aminoacyl-tRNA synthetase</keyword>
<dbReference type="SUPFAM" id="SSF55681">
    <property type="entry name" value="Class II aaRS and biotin synthetases"/>
    <property type="match status" value="1"/>
</dbReference>
<organism evidence="19 20">
    <name type="scientific">Taurinivorans muris</name>
    <dbReference type="NCBI Taxonomy" id="2787751"/>
    <lineage>
        <taxon>Bacteria</taxon>
        <taxon>Pseudomonadati</taxon>
        <taxon>Thermodesulfobacteriota</taxon>
        <taxon>Desulfovibrionia</taxon>
        <taxon>Desulfovibrionales</taxon>
        <taxon>Desulfovibrionaceae</taxon>
        <taxon>Taurinivorans</taxon>
    </lineage>
</organism>
<comment type="subunit">
    <text evidence="3 15">Tetramer of two alpha and two beta subunits.</text>
</comment>
<dbReference type="InterPro" id="IPR009061">
    <property type="entry name" value="DNA-bd_dom_put_sf"/>
</dbReference>
<keyword evidence="5" id="KW-0820">tRNA-binding</keyword>
<dbReference type="SUPFAM" id="SSF46955">
    <property type="entry name" value="Putative DNA-binding domain"/>
    <property type="match status" value="1"/>
</dbReference>
<feature type="binding site" evidence="15">
    <location>
        <position position="472"/>
    </location>
    <ligand>
        <name>Mg(2+)</name>
        <dbReference type="ChEBI" id="CHEBI:18420"/>
        <note>shared with alpha subunit</note>
    </ligand>
</feature>
<evidence type="ECO:0000256" key="2">
    <source>
        <dbReference type="ARBA" id="ARBA00008653"/>
    </source>
</evidence>
<keyword evidence="9 15" id="KW-0067">ATP-binding</keyword>
<reference evidence="19" key="1">
    <citation type="submission" date="2020-12" db="EMBL/GenBank/DDBJ databases">
        <title>Taurinivorans muris gen. nov., sp. nov., fundamental and realized metabolic niche of a ubiquitous sulfidogenic bacterium in the murine intestine.</title>
        <authorList>
            <person name="Ye H."/>
            <person name="Hanson B.T."/>
            <person name="Loy A."/>
        </authorList>
    </citation>
    <scope>NUCLEOTIDE SEQUENCE</scope>
    <source>
        <strain evidence="19">LT0009</strain>
    </source>
</reference>
<sequence>MLLSLNWLREFVPYAGSAEELGERLTMLGLELEEIVHPFHEIREMVLGRVLTCEDHPDSDHLHVCSVDLGGEEPVTIVCGAPNVAKGQLVVVAPVGSTMPGGFQIKKAKLRGVPSNGMICSEREMGLSDDHSGILVLPETDRHGNPFKVGSSFVKAMEMDTEVLDLSITPNRADCLSVLGIARLVAAAYGLPLTPPEFKLEEHGADCSGEYAIEIKNPDFCPCYCGRVLENCTTEKSPYWIRYRLHAAGLRPISNLVDVTNYILMELGQPLHAFDADTLKGGKIIIQSAKEGQKFTTLDGQERTLKESDGLICDAENAIALAGVMGGLDTEISSTSKNVFLECALFKPASIRRTARRLGLNSDASYRFERGVDHEGMAYALDKAAYLMQTYAKGTVRKGICKAEPKPFSPARISFRPSRPEFILGMPISEDFCEKTLLALDCKIEKTSKEEWTVYAPGRRYDLTREADLVEEIAIFNGIDNMPSTLPKLSHTLEHCGKTEGQHHFIMRAKHFLAGLGMNEAINYSFVGNNDLDMLNLPKEDRVNIINPLSAEQDVLKTHLAAGILQSVRENIAHGALGLRLFEIARTFHKDEQSETTVKERLHLIFALYGNRFDNAWGNGEEETDYTDLRGFVDHFVADFLHLEAMRVQKLSSHPYLSPAVELSTDNGQVVGIMGRVQKNIAEEYYAKKSIWIADLELDTLEELSRGKKPHFTPLPVYPAVRRDMTFICPQEMPVKTVLDAICQSKGKFFTGAELRDLYIPKDSNERNLTFRLTFQSLDKTLEDKEVDKEREKIAQAVMKALNIRM</sequence>
<feature type="domain" description="B5" evidence="17">
    <location>
        <begin position="410"/>
        <end position="479"/>
    </location>
</feature>
<dbReference type="EMBL" id="CP065938">
    <property type="protein sequence ID" value="UWX05800.1"/>
    <property type="molecule type" value="Genomic_DNA"/>
</dbReference>
<dbReference type="SUPFAM" id="SSF50249">
    <property type="entry name" value="Nucleic acid-binding proteins"/>
    <property type="match status" value="1"/>
</dbReference>
<dbReference type="Pfam" id="PF03147">
    <property type="entry name" value="FDX-ACB"/>
    <property type="match status" value="1"/>
</dbReference>
<dbReference type="NCBIfam" id="TIGR00472">
    <property type="entry name" value="pheT_bact"/>
    <property type="match status" value="1"/>
</dbReference>
<feature type="domain" description="FDX-ACB" evidence="18">
    <location>
        <begin position="716"/>
        <end position="805"/>
    </location>
</feature>
<evidence type="ECO:0000256" key="14">
    <source>
        <dbReference type="ARBA" id="ARBA00049255"/>
    </source>
</evidence>
<dbReference type="Pfam" id="PF03483">
    <property type="entry name" value="B3_4"/>
    <property type="match status" value="1"/>
</dbReference>
<proteinExistence type="inferred from homology"/>
<evidence type="ECO:0000256" key="13">
    <source>
        <dbReference type="ARBA" id="ARBA00023146"/>
    </source>
</evidence>
<dbReference type="RefSeq" id="WP_334315390.1">
    <property type="nucleotide sequence ID" value="NZ_CP065938.1"/>
</dbReference>
<dbReference type="InterPro" id="IPR005121">
    <property type="entry name" value="Fdx_antiC-bd"/>
</dbReference>
<evidence type="ECO:0000256" key="11">
    <source>
        <dbReference type="ARBA" id="ARBA00022884"/>
    </source>
</evidence>
<dbReference type="CDD" id="cd02796">
    <property type="entry name" value="tRNA_bind_bactPheRS"/>
    <property type="match status" value="1"/>
</dbReference>
<dbReference type="Pfam" id="PF17759">
    <property type="entry name" value="tRNA_synthFbeta"/>
    <property type="match status" value="1"/>
</dbReference>
<dbReference type="Gene3D" id="2.40.50.140">
    <property type="entry name" value="Nucleic acid-binding proteins"/>
    <property type="match status" value="1"/>
</dbReference>
<dbReference type="Proteomes" id="UP001058120">
    <property type="component" value="Chromosome"/>
</dbReference>
<evidence type="ECO:0000256" key="6">
    <source>
        <dbReference type="ARBA" id="ARBA00022598"/>
    </source>
</evidence>
<comment type="catalytic activity">
    <reaction evidence="14 15">
        <text>tRNA(Phe) + L-phenylalanine + ATP = L-phenylalanyl-tRNA(Phe) + AMP + diphosphate + H(+)</text>
        <dbReference type="Rhea" id="RHEA:19413"/>
        <dbReference type="Rhea" id="RHEA-COMP:9668"/>
        <dbReference type="Rhea" id="RHEA-COMP:9699"/>
        <dbReference type="ChEBI" id="CHEBI:15378"/>
        <dbReference type="ChEBI" id="CHEBI:30616"/>
        <dbReference type="ChEBI" id="CHEBI:33019"/>
        <dbReference type="ChEBI" id="CHEBI:58095"/>
        <dbReference type="ChEBI" id="CHEBI:78442"/>
        <dbReference type="ChEBI" id="CHEBI:78531"/>
        <dbReference type="ChEBI" id="CHEBI:456215"/>
        <dbReference type="EC" id="6.1.1.20"/>
    </reaction>
</comment>
<dbReference type="SMART" id="SM00896">
    <property type="entry name" value="FDX-ACB"/>
    <property type="match status" value="1"/>
</dbReference>
<dbReference type="NCBIfam" id="NF045760">
    <property type="entry name" value="YtpR"/>
    <property type="match status" value="1"/>
</dbReference>
<evidence type="ECO:0000259" key="16">
    <source>
        <dbReference type="SMART" id="SM00873"/>
    </source>
</evidence>
<protein>
    <recommendedName>
        <fullName evidence="15">Phenylalanine--tRNA ligase beta subunit</fullName>
        <ecNumber evidence="15">6.1.1.20</ecNumber>
    </recommendedName>
    <alternativeName>
        <fullName evidence="15">Phenylalanyl-tRNA synthetase beta subunit</fullName>
        <shortName evidence="15">PheRS</shortName>
    </alternativeName>
</protein>
<name>A0ABY5Y160_9BACT</name>
<keyword evidence="7 15" id="KW-0479">Metal-binding</keyword>
<feature type="domain" description="B3/B4 tRNA-binding" evidence="16">
    <location>
        <begin position="220"/>
        <end position="393"/>
    </location>
</feature>
<evidence type="ECO:0000256" key="7">
    <source>
        <dbReference type="ARBA" id="ARBA00022723"/>
    </source>
</evidence>
<dbReference type="InterPro" id="IPR002547">
    <property type="entry name" value="tRNA-bd_dom"/>
</dbReference>